<comment type="caution">
    <text evidence="2">The sequence shown here is derived from an EMBL/GenBank/DDBJ whole genome shotgun (WGS) entry which is preliminary data.</text>
</comment>
<reference evidence="2" key="1">
    <citation type="submission" date="2020-10" db="EMBL/GenBank/DDBJ databases">
        <title>The Whole-Genome Sequence of Metschnikowia persimmonesis, a Novel Endophytic Yeast Species Isolated from Medicinal Plant Diospyros kaki Thumb.</title>
        <authorList>
            <person name="Rahmat E."/>
            <person name="Kang Y."/>
        </authorList>
    </citation>
    <scope>NUCLEOTIDE SEQUENCE</scope>
    <source>
        <strain evidence="2">KIOM G15050</strain>
    </source>
</reference>
<evidence type="ECO:0000256" key="1">
    <source>
        <dbReference type="SAM" id="SignalP"/>
    </source>
</evidence>
<feature type="signal peptide" evidence="1">
    <location>
        <begin position="1"/>
        <end position="17"/>
    </location>
</feature>
<keyword evidence="3" id="KW-1185">Reference proteome</keyword>
<proteinExistence type="predicted"/>
<evidence type="ECO:0000313" key="3">
    <source>
        <dbReference type="Proteomes" id="UP000649328"/>
    </source>
</evidence>
<dbReference type="AlphaFoldDB" id="A0A8H7GSP1"/>
<sequence length="108" mass="11752">MKLFNVLVLAFTTLTLAFPVKKSSVAAAGSVSTNPARKGIKLTNADKTDTENEDSLYYLPFPILKRQESHGSFGVPVPVPVHENVNANLLNQTEITRILRGIASRSDV</sequence>
<gene>
    <name evidence="2" type="ORF">HF325_002832</name>
</gene>
<accession>A0A8H7GSP1</accession>
<dbReference type="EMBL" id="JACBPP010000004">
    <property type="protein sequence ID" value="KAF8001867.1"/>
    <property type="molecule type" value="Genomic_DNA"/>
</dbReference>
<name>A0A8H7GSP1_9ASCO</name>
<keyword evidence="1" id="KW-0732">Signal</keyword>
<organism evidence="2 3">
    <name type="scientific">Metschnikowia pulcherrima</name>
    <dbReference type="NCBI Taxonomy" id="27326"/>
    <lineage>
        <taxon>Eukaryota</taxon>
        <taxon>Fungi</taxon>
        <taxon>Dikarya</taxon>
        <taxon>Ascomycota</taxon>
        <taxon>Saccharomycotina</taxon>
        <taxon>Pichiomycetes</taxon>
        <taxon>Metschnikowiaceae</taxon>
        <taxon>Metschnikowia</taxon>
    </lineage>
</organism>
<evidence type="ECO:0000313" key="2">
    <source>
        <dbReference type="EMBL" id="KAF8001867.1"/>
    </source>
</evidence>
<dbReference type="Proteomes" id="UP000649328">
    <property type="component" value="Unassembled WGS sequence"/>
</dbReference>
<feature type="chain" id="PRO_5034108128" evidence="1">
    <location>
        <begin position="18"/>
        <end position="108"/>
    </location>
</feature>
<dbReference type="OrthoDB" id="10395910at2759"/>
<protein>
    <submittedName>
        <fullName evidence="2">Uncharacterized protein</fullName>
    </submittedName>
</protein>